<sequence length="84" mass="9104">MQSSMVFRYEARIAGGYEISKGRTWGGEEKKGRGKVGGGIPGGGATGREGDFWLLLEIREDGRLYKVSVHARTKTAGEIQDGDD</sequence>
<protein>
    <submittedName>
        <fullName evidence="2">Uncharacterized protein</fullName>
    </submittedName>
</protein>
<keyword evidence="3" id="KW-1185">Reference proteome</keyword>
<dbReference type="AlphaFoldDB" id="G9NRS2"/>
<name>G9NRS2_HYPAI</name>
<accession>G9NRS2</accession>
<evidence type="ECO:0000313" key="3">
    <source>
        <dbReference type="Proteomes" id="UP000005426"/>
    </source>
</evidence>
<dbReference type="Proteomes" id="UP000005426">
    <property type="component" value="Unassembled WGS sequence"/>
</dbReference>
<feature type="region of interest" description="Disordered" evidence="1">
    <location>
        <begin position="24"/>
        <end position="43"/>
    </location>
</feature>
<evidence type="ECO:0000313" key="2">
    <source>
        <dbReference type="EMBL" id="EHK46704.1"/>
    </source>
</evidence>
<comment type="caution">
    <text evidence="2">The sequence shown here is derived from an EMBL/GenBank/DDBJ whole genome shotgun (WGS) entry which is preliminary data.</text>
</comment>
<reference evidence="2 3" key="1">
    <citation type="journal article" date="2011" name="Genome Biol.">
        <title>Comparative genome sequence analysis underscores mycoparasitism as the ancestral life style of Trichoderma.</title>
        <authorList>
            <person name="Kubicek C.P."/>
            <person name="Herrera-Estrella A."/>
            <person name="Seidl-Seiboth V."/>
            <person name="Martinez D.A."/>
            <person name="Druzhinina I.S."/>
            <person name="Thon M."/>
            <person name="Zeilinger S."/>
            <person name="Casas-Flores S."/>
            <person name="Horwitz B.A."/>
            <person name="Mukherjee P.K."/>
            <person name="Mukherjee M."/>
            <person name="Kredics L."/>
            <person name="Alcaraz L.D."/>
            <person name="Aerts A."/>
            <person name="Antal Z."/>
            <person name="Atanasova L."/>
            <person name="Cervantes-Badillo M.G."/>
            <person name="Challacombe J."/>
            <person name="Chertkov O."/>
            <person name="McCluskey K."/>
            <person name="Coulpier F."/>
            <person name="Deshpande N."/>
            <person name="von Doehren H."/>
            <person name="Ebbole D.J."/>
            <person name="Esquivel-Naranjo E.U."/>
            <person name="Fekete E."/>
            <person name="Flipphi M."/>
            <person name="Glaser F."/>
            <person name="Gomez-Rodriguez E.Y."/>
            <person name="Gruber S."/>
            <person name="Han C."/>
            <person name="Henrissat B."/>
            <person name="Hermosa R."/>
            <person name="Hernandez-Onate M."/>
            <person name="Karaffa L."/>
            <person name="Kosti I."/>
            <person name="Le Crom S."/>
            <person name="Lindquist E."/>
            <person name="Lucas S."/>
            <person name="Luebeck M."/>
            <person name="Luebeck P.S."/>
            <person name="Margeot A."/>
            <person name="Metz B."/>
            <person name="Misra M."/>
            <person name="Nevalainen H."/>
            <person name="Omann M."/>
            <person name="Packer N."/>
            <person name="Perrone G."/>
            <person name="Uresti-Rivera E.E."/>
            <person name="Salamov A."/>
            <person name="Schmoll M."/>
            <person name="Seiboth B."/>
            <person name="Shapiro H."/>
            <person name="Sukno S."/>
            <person name="Tamayo-Ramos J.A."/>
            <person name="Tisch D."/>
            <person name="Wiest A."/>
            <person name="Wilkinson H.H."/>
            <person name="Zhang M."/>
            <person name="Coutinho P.M."/>
            <person name="Kenerley C.M."/>
            <person name="Monte E."/>
            <person name="Baker S.E."/>
            <person name="Grigoriev I.V."/>
        </authorList>
    </citation>
    <scope>NUCLEOTIDE SEQUENCE [LARGE SCALE GENOMIC DNA]</scope>
    <source>
        <strain evidence="3">ATCC 20476 / IMI 206040</strain>
    </source>
</reference>
<gene>
    <name evidence="2" type="ORF">TRIATDRAFT_256555</name>
</gene>
<proteinExistence type="predicted"/>
<dbReference type="EMBL" id="ABDG02000022">
    <property type="protein sequence ID" value="EHK46704.1"/>
    <property type="molecule type" value="Genomic_DNA"/>
</dbReference>
<dbReference type="HOGENOM" id="CLU_2527754_0_0_1"/>
<evidence type="ECO:0000256" key="1">
    <source>
        <dbReference type="SAM" id="MobiDB-lite"/>
    </source>
</evidence>
<organism evidence="2 3">
    <name type="scientific">Hypocrea atroviridis (strain ATCC 20476 / IMI 206040)</name>
    <name type="common">Trichoderma atroviride</name>
    <dbReference type="NCBI Taxonomy" id="452589"/>
    <lineage>
        <taxon>Eukaryota</taxon>
        <taxon>Fungi</taxon>
        <taxon>Dikarya</taxon>
        <taxon>Ascomycota</taxon>
        <taxon>Pezizomycotina</taxon>
        <taxon>Sordariomycetes</taxon>
        <taxon>Hypocreomycetidae</taxon>
        <taxon>Hypocreales</taxon>
        <taxon>Hypocreaceae</taxon>
        <taxon>Trichoderma</taxon>
    </lineage>
</organism>